<dbReference type="InterPro" id="IPR018253">
    <property type="entry name" value="DnaJ_domain_CS"/>
</dbReference>
<keyword evidence="3" id="KW-0143">Chaperone</keyword>
<keyword evidence="2" id="KW-0346">Stress response</keyword>
<dbReference type="PROSITE" id="PS00636">
    <property type="entry name" value="DNAJ_1"/>
    <property type="match status" value="1"/>
</dbReference>
<dbReference type="SUPFAM" id="SSF49493">
    <property type="entry name" value="HSP40/DnaJ peptide-binding domain"/>
    <property type="match status" value="2"/>
</dbReference>
<dbReference type="Gene3D" id="2.60.260.20">
    <property type="entry name" value="Urease metallochaperone UreE, N-terminal domain"/>
    <property type="match status" value="2"/>
</dbReference>
<dbReference type="PROSITE" id="PS50076">
    <property type="entry name" value="DNAJ_2"/>
    <property type="match status" value="1"/>
</dbReference>
<dbReference type="SUPFAM" id="SSF46565">
    <property type="entry name" value="Chaperone J-domain"/>
    <property type="match status" value="1"/>
</dbReference>
<proteinExistence type="predicted"/>
<dbReference type="PRINTS" id="PR00625">
    <property type="entry name" value="JDOMAIN"/>
</dbReference>
<evidence type="ECO:0000259" key="5">
    <source>
        <dbReference type="PROSITE" id="PS50076"/>
    </source>
</evidence>
<evidence type="ECO:0000313" key="7">
    <source>
        <dbReference type="Proteomes" id="UP001596439"/>
    </source>
</evidence>
<evidence type="ECO:0000313" key="6">
    <source>
        <dbReference type="EMBL" id="MFC7390934.1"/>
    </source>
</evidence>
<name>A0ABW2PN89_9BACL</name>
<accession>A0ABW2PN89</accession>
<evidence type="ECO:0000256" key="2">
    <source>
        <dbReference type="ARBA" id="ARBA00023016"/>
    </source>
</evidence>
<dbReference type="InterPro" id="IPR036869">
    <property type="entry name" value="J_dom_sf"/>
</dbReference>
<feature type="domain" description="J" evidence="5">
    <location>
        <begin position="4"/>
        <end position="68"/>
    </location>
</feature>
<dbReference type="InterPro" id="IPR002939">
    <property type="entry name" value="DnaJ_C"/>
</dbReference>
<dbReference type="PANTHER" id="PTHR43096">
    <property type="entry name" value="DNAJ HOMOLOG 1, MITOCHONDRIAL-RELATED"/>
    <property type="match status" value="1"/>
</dbReference>
<protein>
    <submittedName>
        <fullName evidence="6">DnaJ C-terminal domain-containing protein</fullName>
    </submittedName>
</protein>
<dbReference type="Proteomes" id="UP001596439">
    <property type="component" value="Unassembled WGS sequence"/>
</dbReference>
<dbReference type="Gene3D" id="1.10.287.110">
    <property type="entry name" value="DnaJ domain"/>
    <property type="match status" value="1"/>
</dbReference>
<dbReference type="InterPro" id="IPR001623">
    <property type="entry name" value="DnaJ_domain"/>
</dbReference>
<feature type="region of interest" description="Disordered" evidence="4">
    <location>
        <begin position="59"/>
        <end position="84"/>
    </location>
</feature>
<sequence length="289" mass="32347">MAKNYYDELGVSKGATEQEIKRAYRKLAKQYHPDVNKDPGAQERFKSVQEAFDVLSDPEKKANYDRYGSPDGPSFGQGFGGGGETYGEGSSQFEDLFRQFGGGSRTTSRTFGFEDMFGSFFDQAVEEDLDETVRVNIPLSQLTKESKVSLRLQTGTVNVKIPQGAYEGQKLRLKGKGSRVGQSGNRGDVYVELHFADDDTYRREGEHILTLKRLRPIEFLDGSSVIISTLDGGRVKLKVKPGSRPGQRMRIPGRGVMTGSKVRSDLFVQLEVDLPLDETYRSVYEQIER</sequence>
<dbReference type="PANTHER" id="PTHR43096:SF52">
    <property type="entry name" value="DNAJ HOMOLOG 1, MITOCHONDRIAL-RELATED"/>
    <property type="match status" value="1"/>
</dbReference>
<dbReference type="CDD" id="cd06257">
    <property type="entry name" value="DnaJ"/>
    <property type="match status" value="1"/>
</dbReference>
<dbReference type="EMBL" id="JBHTCE010000003">
    <property type="protein sequence ID" value="MFC7390934.1"/>
    <property type="molecule type" value="Genomic_DNA"/>
</dbReference>
<gene>
    <name evidence="6" type="ORF">ACFQO8_12395</name>
</gene>
<feature type="compositionally biased region" description="Gly residues" evidence="4">
    <location>
        <begin position="75"/>
        <end position="84"/>
    </location>
</feature>
<evidence type="ECO:0000256" key="4">
    <source>
        <dbReference type="SAM" id="MobiDB-lite"/>
    </source>
</evidence>
<keyword evidence="7" id="KW-1185">Reference proteome</keyword>
<evidence type="ECO:0000256" key="1">
    <source>
        <dbReference type="ARBA" id="ARBA00022705"/>
    </source>
</evidence>
<reference evidence="7" key="1">
    <citation type="journal article" date="2019" name="Int. J. Syst. Evol. Microbiol.">
        <title>The Global Catalogue of Microorganisms (GCM) 10K type strain sequencing project: providing services to taxonomists for standard genome sequencing and annotation.</title>
        <authorList>
            <consortium name="The Broad Institute Genomics Platform"/>
            <consortium name="The Broad Institute Genome Sequencing Center for Infectious Disease"/>
            <person name="Wu L."/>
            <person name="Ma J."/>
        </authorList>
    </citation>
    <scope>NUCLEOTIDE SEQUENCE [LARGE SCALE GENOMIC DNA]</scope>
    <source>
        <strain evidence="7">CCUG 55590</strain>
    </source>
</reference>
<dbReference type="CDD" id="cd10747">
    <property type="entry name" value="DnaJ_C"/>
    <property type="match status" value="1"/>
</dbReference>
<comment type="caution">
    <text evidence="6">The sequence shown here is derived from an EMBL/GenBank/DDBJ whole genome shotgun (WGS) entry which is preliminary data.</text>
</comment>
<dbReference type="RefSeq" id="WP_214790779.1">
    <property type="nucleotide sequence ID" value="NZ_JANIEL010000028.1"/>
</dbReference>
<keyword evidence="1" id="KW-0235">DNA replication</keyword>
<dbReference type="SMART" id="SM00271">
    <property type="entry name" value="DnaJ"/>
    <property type="match status" value="1"/>
</dbReference>
<evidence type="ECO:0000256" key="3">
    <source>
        <dbReference type="ARBA" id="ARBA00023186"/>
    </source>
</evidence>
<dbReference type="InterPro" id="IPR008971">
    <property type="entry name" value="HSP40/DnaJ_pept-bd"/>
</dbReference>
<organism evidence="6 7">
    <name type="scientific">Exiguobacterium aestuarii</name>
    <dbReference type="NCBI Taxonomy" id="273527"/>
    <lineage>
        <taxon>Bacteria</taxon>
        <taxon>Bacillati</taxon>
        <taxon>Bacillota</taxon>
        <taxon>Bacilli</taxon>
        <taxon>Bacillales</taxon>
        <taxon>Bacillales Family XII. Incertae Sedis</taxon>
        <taxon>Exiguobacterium</taxon>
    </lineage>
</organism>
<dbReference type="Pfam" id="PF00226">
    <property type="entry name" value="DnaJ"/>
    <property type="match status" value="1"/>
</dbReference>
<dbReference type="Pfam" id="PF01556">
    <property type="entry name" value="DnaJ_C"/>
    <property type="match status" value="1"/>
</dbReference>